<keyword evidence="2" id="KW-1185">Reference proteome</keyword>
<organism evidence="1 2">
    <name type="scientific">Micromonospora sicca</name>
    <dbReference type="NCBI Taxonomy" id="2202420"/>
    <lineage>
        <taxon>Bacteria</taxon>
        <taxon>Bacillati</taxon>
        <taxon>Actinomycetota</taxon>
        <taxon>Actinomycetes</taxon>
        <taxon>Micromonosporales</taxon>
        <taxon>Micromonosporaceae</taxon>
        <taxon>Micromonospora</taxon>
    </lineage>
</organism>
<comment type="caution">
    <text evidence="1">The sequence shown here is derived from an EMBL/GenBank/DDBJ whole genome shotgun (WGS) entry which is preliminary data.</text>
</comment>
<dbReference type="Proteomes" id="UP001290101">
    <property type="component" value="Unassembled WGS sequence"/>
</dbReference>
<sequence length="83" mass="9099">MTLILEALALASRGSAADEGLEPHPVPTVYYMSPSRPNCVVNIAPYWDKKVATMDALESQLEFSGRHWSEAMKPENLEALVPG</sequence>
<dbReference type="InterPro" id="IPR024078">
    <property type="entry name" value="LmbE-like_dom_sf"/>
</dbReference>
<gene>
    <name evidence="1" type="ORF">U2F25_35350</name>
</gene>
<dbReference type="Gene3D" id="3.40.50.10320">
    <property type="entry name" value="LmbE-like"/>
    <property type="match status" value="1"/>
</dbReference>
<protein>
    <submittedName>
        <fullName evidence="1">Uncharacterized protein</fullName>
    </submittedName>
</protein>
<dbReference type="RefSeq" id="WP_322444101.1">
    <property type="nucleotide sequence ID" value="NZ_JAXOTQ010000095.1"/>
</dbReference>
<reference evidence="1 2" key="1">
    <citation type="submission" date="2023-12" db="EMBL/GenBank/DDBJ databases">
        <title>Micromonospora sp. nov., isolated from Atacama Desert.</title>
        <authorList>
            <person name="Carro L."/>
            <person name="Golinska P."/>
            <person name="Klenk H.-P."/>
            <person name="Goodfellow M."/>
        </authorList>
    </citation>
    <scope>NUCLEOTIDE SEQUENCE [LARGE SCALE GENOMIC DNA]</scope>
    <source>
        <strain evidence="1 2">4G53</strain>
    </source>
</reference>
<accession>A0ABU5JPT2</accession>
<evidence type="ECO:0000313" key="1">
    <source>
        <dbReference type="EMBL" id="MDZ5494650.1"/>
    </source>
</evidence>
<dbReference type="EMBL" id="JAXOTQ010000095">
    <property type="protein sequence ID" value="MDZ5494650.1"/>
    <property type="molecule type" value="Genomic_DNA"/>
</dbReference>
<name>A0ABU5JPT2_9ACTN</name>
<proteinExistence type="predicted"/>
<evidence type="ECO:0000313" key="2">
    <source>
        <dbReference type="Proteomes" id="UP001290101"/>
    </source>
</evidence>
<dbReference type="SUPFAM" id="SSF102588">
    <property type="entry name" value="LmbE-like"/>
    <property type="match status" value="1"/>
</dbReference>